<dbReference type="KEGG" id="thal:A1OE_874"/>
<gene>
    <name evidence="1" type="ORF">A1OE_874</name>
</gene>
<dbReference type="AlphaFoldDB" id="K7Z4V2"/>
<evidence type="ECO:0000313" key="1">
    <source>
        <dbReference type="EMBL" id="AFX99058.1"/>
    </source>
</evidence>
<dbReference type="HOGENOM" id="CLU_2841591_0_0_5"/>
<keyword evidence="2" id="KW-1185">Reference proteome</keyword>
<dbReference type="Proteomes" id="UP000010077">
    <property type="component" value="Chromosome"/>
</dbReference>
<reference evidence="1 2" key="1">
    <citation type="journal article" date="2012" name="Proc. Natl. Acad. Sci. U.S.A.">
        <title>Genome streamlining and chemical defense in a coral reef symbiosis.</title>
        <authorList>
            <person name="Kwan J.C."/>
            <person name="Donia M.S."/>
            <person name="Han A.W."/>
            <person name="Hirose E."/>
            <person name="Haygood M.G."/>
            <person name="Schmidt E.W."/>
        </authorList>
    </citation>
    <scope>NUCLEOTIDE SEQUENCE [LARGE SCALE GENOMIC DNA]</scope>
    <source>
        <strain evidence="1 2">L2</strain>
    </source>
</reference>
<dbReference type="EMBL" id="CP003539">
    <property type="protein sequence ID" value="AFX99058.1"/>
    <property type="molecule type" value="Genomic_DNA"/>
</dbReference>
<protein>
    <submittedName>
        <fullName evidence="1">Uncharacterized protein</fullName>
    </submittedName>
</protein>
<organism evidence="1 2">
    <name type="scientific">Candidatus Endolissoclinum faulkneri L2</name>
    <dbReference type="NCBI Taxonomy" id="1193729"/>
    <lineage>
        <taxon>Bacteria</taxon>
        <taxon>Pseudomonadati</taxon>
        <taxon>Pseudomonadota</taxon>
        <taxon>Alphaproteobacteria</taxon>
        <taxon>Rhodospirillales</taxon>
        <taxon>Rhodospirillaceae</taxon>
        <taxon>Candidatus Endolissoclinum</taxon>
    </lineage>
</organism>
<evidence type="ECO:0000313" key="2">
    <source>
        <dbReference type="Proteomes" id="UP000010077"/>
    </source>
</evidence>
<proteinExistence type="predicted"/>
<accession>K7Z4V2</accession>
<name>K7Z4V2_9PROT</name>
<sequence length="65" mass="8106">MYLIGFNHLFWLQIFMYCWLTNLKYMQYVKAITLEKLLKFIAFSIFLFRRERKIPIINNKFFACL</sequence>